<comment type="caution">
    <text evidence="1">The sequence shown here is derived from an EMBL/GenBank/DDBJ whole genome shotgun (WGS) entry which is preliminary data.</text>
</comment>
<keyword evidence="2" id="KW-1185">Reference proteome</keyword>
<feature type="non-terminal residue" evidence="1">
    <location>
        <position position="1"/>
    </location>
</feature>
<dbReference type="EMBL" id="CAJVQB010131761">
    <property type="protein sequence ID" value="CAG8853984.1"/>
    <property type="molecule type" value="Genomic_DNA"/>
</dbReference>
<name>A0ABN7XFI3_GIGMA</name>
<accession>A0ABN7XFI3</accession>
<dbReference type="Proteomes" id="UP000789901">
    <property type="component" value="Unassembled WGS sequence"/>
</dbReference>
<evidence type="ECO:0000313" key="2">
    <source>
        <dbReference type="Proteomes" id="UP000789901"/>
    </source>
</evidence>
<gene>
    <name evidence="1" type="ORF">GMARGA_LOCUS42805</name>
</gene>
<proteinExistence type="predicted"/>
<organism evidence="1 2">
    <name type="scientific">Gigaspora margarita</name>
    <dbReference type="NCBI Taxonomy" id="4874"/>
    <lineage>
        <taxon>Eukaryota</taxon>
        <taxon>Fungi</taxon>
        <taxon>Fungi incertae sedis</taxon>
        <taxon>Mucoromycota</taxon>
        <taxon>Glomeromycotina</taxon>
        <taxon>Glomeromycetes</taxon>
        <taxon>Diversisporales</taxon>
        <taxon>Gigasporaceae</taxon>
        <taxon>Gigaspora</taxon>
    </lineage>
</organism>
<reference evidence="1 2" key="1">
    <citation type="submission" date="2021-06" db="EMBL/GenBank/DDBJ databases">
        <authorList>
            <person name="Kallberg Y."/>
            <person name="Tangrot J."/>
            <person name="Rosling A."/>
        </authorList>
    </citation>
    <scope>NUCLEOTIDE SEQUENCE [LARGE SCALE GENOMIC DNA]</scope>
    <source>
        <strain evidence="1 2">120-4 pot B 10/14</strain>
    </source>
</reference>
<sequence>SDSEPDQVNDNSTDNNIQWEEIVAKWLMLLRNEQFEKDLDLIDIDETVHPATSQDAK</sequence>
<protein>
    <submittedName>
        <fullName evidence="1">38272_t:CDS:1</fullName>
    </submittedName>
</protein>
<evidence type="ECO:0000313" key="1">
    <source>
        <dbReference type="EMBL" id="CAG8853984.1"/>
    </source>
</evidence>